<comment type="caution">
    <text evidence="6">The sequence shown here is derived from an EMBL/GenBank/DDBJ whole genome shotgun (WGS) entry which is preliminary data.</text>
</comment>
<dbReference type="InterPro" id="IPR036291">
    <property type="entry name" value="NAD(P)-bd_dom_sf"/>
</dbReference>
<evidence type="ECO:0000313" key="6">
    <source>
        <dbReference type="EMBL" id="NYZ18284.1"/>
    </source>
</evidence>
<sequence>MSAPAASDRQTVVVTGASAGVGRAVAHAFARRGARVALLARDADALDDTAREVRRLGGEALPLVTDVSVFGAVDGAAWAVEERFGPIDVWVNNAMATVFSPIRSLQPHELRRVTEVTYLGTVHGTIAALRRMLPRDRGTIVQVGSALAFRGIPLQAAYCGAKHAMVGFTDSLRSELLHDGSKVRVSVVHLPAMDTPQFQWARTRFGRRPRPVGAIMAPERAADAVLDAARRAPRELWVGATTVQTILGQMVAPALMDRMMARMAYDAQIGDEPLPADYRDNLFAPVHGPHAVKGRFVHEESLSGRRLSGTMARGIIAGAGAALVAGLAFGAAALARR</sequence>
<comment type="similarity">
    <text evidence="1 3">Belongs to the short-chain dehydrogenases/reductases (SDR) family.</text>
</comment>
<dbReference type="PRINTS" id="PR00080">
    <property type="entry name" value="SDRFAMILY"/>
</dbReference>
<accession>A0ABX2T1V0</accession>
<organism evidence="6 7">
    <name type="scientific">Azospirillum oleiclasticum</name>
    <dbReference type="NCBI Taxonomy" id="2735135"/>
    <lineage>
        <taxon>Bacteria</taxon>
        <taxon>Pseudomonadati</taxon>
        <taxon>Pseudomonadota</taxon>
        <taxon>Alphaproteobacteria</taxon>
        <taxon>Rhodospirillales</taxon>
        <taxon>Azospirillaceae</taxon>
        <taxon>Azospirillum</taxon>
    </lineage>
</organism>
<dbReference type="PANTHER" id="PTHR44196:SF1">
    <property type="entry name" value="DEHYDROGENASE_REDUCTASE SDR FAMILY MEMBER 7B"/>
    <property type="match status" value="1"/>
</dbReference>
<keyword evidence="4" id="KW-0472">Membrane</keyword>
<dbReference type="InterPro" id="IPR057326">
    <property type="entry name" value="KR_dom"/>
</dbReference>
<dbReference type="NCBIfam" id="NF005495">
    <property type="entry name" value="PRK07109.1"/>
    <property type="match status" value="1"/>
</dbReference>
<evidence type="ECO:0000259" key="5">
    <source>
        <dbReference type="SMART" id="SM00822"/>
    </source>
</evidence>
<name>A0ABX2T1V0_9PROT</name>
<keyword evidence="4" id="KW-0812">Transmembrane</keyword>
<dbReference type="InterPro" id="IPR020904">
    <property type="entry name" value="Sc_DH/Rdtase_CS"/>
</dbReference>
<protein>
    <submittedName>
        <fullName evidence="6">SDR family oxidoreductase</fullName>
    </submittedName>
</protein>
<reference evidence="6 7" key="1">
    <citation type="submission" date="2020-05" db="EMBL/GenBank/DDBJ databases">
        <title>Azospirillum oleiclasticum sp. nov, a nitrogen-fixing and heavy crude oil-emulsifying bacterium isolated from the crude oil of Yumen Oilfield.</title>
        <authorList>
            <person name="Wu D."/>
            <person name="Cai M."/>
            <person name="Zhang X."/>
        </authorList>
    </citation>
    <scope>NUCLEOTIDE SEQUENCE [LARGE SCALE GENOMIC DNA]</scope>
    <source>
        <strain evidence="6 7">ROY-1-1-2</strain>
    </source>
</reference>
<dbReference type="PANTHER" id="PTHR44196">
    <property type="entry name" value="DEHYDROGENASE/REDUCTASE SDR FAMILY MEMBER 7B"/>
    <property type="match status" value="1"/>
</dbReference>
<dbReference type="Pfam" id="PF00106">
    <property type="entry name" value="adh_short"/>
    <property type="match status" value="1"/>
</dbReference>
<dbReference type="PRINTS" id="PR00081">
    <property type="entry name" value="GDHRDH"/>
</dbReference>
<dbReference type="Gene3D" id="3.40.50.720">
    <property type="entry name" value="NAD(P)-binding Rossmann-like Domain"/>
    <property type="match status" value="1"/>
</dbReference>
<dbReference type="RefSeq" id="WP_180280040.1">
    <property type="nucleotide sequence ID" value="NZ_JABFDB010000001.1"/>
</dbReference>
<dbReference type="InterPro" id="IPR002347">
    <property type="entry name" value="SDR_fam"/>
</dbReference>
<evidence type="ECO:0000313" key="7">
    <source>
        <dbReference type="Proteomes" id="UP000584642"/>
    </source>
</evidence>
<dbReference type="PROSITE" id="PS00061">
    <property type="entry name" value="ADH_SHORT"/>
    <property type="match status" value="1"/>
</dbReference>
<keyword evidence="2" id="KW-0560">Oxidoreductase</keyword>
<evidence type="ECO:0000256" key="2">
    <source>
        <dbReference type="ARBA" id="ARBA00023002"/>
    </source>
</evidence>
<evidence type="ECO:0000256" key="4">
    <source>
        <dbReference type="SAM" id="Phobius"/>
    </source>
</evidence>
<dbReference type="EMBL" id="JABFDB010000001">
    <property type="protein sequence ID" value="NYZ18284.1"/>
    <property type="molecule type" value="Genomic_DNA"/>
</dbReference>
<feature type="domain" description="Ketoreductase" evidence="5">
    <location>
        <begin position="10"/>
        <end position="194"/>
    </location>
</feature>
<proteinExistence type="inferred from homology"/>
<keyword evidence="7" id="KW-1185">Reference proteome</keyword>
<dbReference type="Proteomes" id="UP000584642">
    <property type="component" value="Unassembled WGS sequence"/>
</dbReference>
<evidence type="ECO:0000256" key="3">
    <source>
        <dbReference type="RuleBase" id="RU000363"/>
    </source>
</evidence>
<keyword evidence="4" id="KW-1133">Transmembrane helix</keyword>
<evidence type="ECO:0000256" key="1">
    <source>
        <dbReference type="ARBA" id="ARBA00006484"/>
    </source>
</evidence>
<feature type="transmembrane region" description="Helical" evidence="4">
    <location>
        <begin position="315"/>
        <end position="335"/>
    </location>
</feature>
<dbReference type="SUPFAM" id="SSF51735">
    <property type="entry name" value="NAD(P)-binding Rossmann-fold domains"/>
    <property type="match status" value="1"/>
</dbReference>
<dbReference type="SMART" id="SM00822">
    <property type="entry name" value="PKS_KR"/>
    <property type="match status" value="1"/>
</dbReference>
<gene>
    <name evidence="6" type="ORF">HND93_01055</name>
</gene>